<dbReference type="NCBIfam" id="TIGR00051">
    <property type="entry name" value="YbgC/FadM family acyl-CoA thioesterase"/>
    <property type="match status" value="1"/>
</dbReference>
<proteinExistence type="inferred from homology"/>
<dbReference type="GO" id="GO:0047617">
    <property type="term" value="F:fatty acyl-CoA hydrolase activity"/>
    <property type="evidence" value="ECO:0007669"/>
    <property type="project" value="TreeGrafter"/>
</dbReference>
<reference evidence="3 4" key="1">
    <citation type="journal article" date="2014" name="Int. J. Syst. Evol. Microbiol.">
        <title>Sneathiella chungangensis sp. nov., isolated from a marine sand, and emended description of the genus Sneathiella.</title>
        <authorList>
            <person name="Siamphan C."/>
            <person name="Kim H."/>
            <person name="Lee J.S."/>
            <person name="Kim W."/>
        </authorList>
    </citation>
    <scope>NUCLEOTIDE SEQUENCE [LARGE SCALE GENOMIC DNA]</scope>
    <source>
        <strain evidence="3 4">KCTC 32476</strain>
    </source>
</reference>
<dbReference type="InterPro" id="IPR006684">
    <property type="entry name" value="YbgC/YbaW"/>
</dbReference>
<dbReference type="Gene3D" id="3.10.129.10">
    <property type="entry name" value="Hotdog Thioesterase"/>
    <property type="match status" value="1"/>
</dbReference>
<evidence type="ECO:0000256" key="1">
    <source>
        <dbReference type="ARBA" id="ARBA00005953"/>
    </source>
</evidence>
<dbReference type="EC" id="3.1.2.-" evidence="3"/>
<organism evidence="3 4">
    <name type="scientific">Sneathiella chungangensis</name>
    <dbReference type="NCBI Taxonomy" id="1418234"/>
    <lineage>
        <taxon>Bacteria</taxon>
        <taxon>Pseudomonadati</taxon>
        <taxon>Pseudomonadota</taxon>
        <taxon>Alphaproteobacteria</taxon>
        <taxon>Sneathiellales</taxon>
        <taxon>Sneathiellaceae</taxon>
        <taxon>Sneathiella</taxon>
    </lineage>
</organism>
<keyword evidence="4" id="KW-1185">Reference proteome</keyword>
<dbReference type="PANTHER" id="PTHR31793:SF27">
    <property type="entry name" value="NOVEL THIOESTERASE SUPERFAMILY DOMAIN AND SAPOSIN A-TYPE DOMAIN CONTAINING PROTEIN (0610012H03RIK)"/>
    <property type="match status" value="1"/>
</dbReference>
<dbReference type="CDD" id="cd00586">
    <property type="entry name" value="4HBT"/>
    <property type="match status" value="1"/>
</dbReference>
<dbReference type="Pfam" id="PF13279">
    <property type="entry name" value="4HBT_2"/>
    <property type="match status" value="1"/>
</dbReference>
<name>A0A845MHQ8_9PROT</name>
<sequence>MARQDFRFFFPFRVRYSEIDGQGVVFNAHYLTYFDTAITEFFRHLGFDYQAYVARTGQDFHLVKSLVLYEKPILFDDQIEVGCRVQKIGRTSITFALEIFVKGEETRYCTGEIVWVNTDQTTHKTEPVSDEIREMFGAFEVEAT</sequence>
<dbReference type="AlphaFoldDB" id="A0A845MHQ8"/>
<accession>A0A845MHQ8</accession>
<protein>
    <submittedName>
        <fullName evidence="3">YbgC/FadM family acyl-CoA thioesterase</fullName>
        <ecNumber evidence="3">3.1.2.-</ecNumber>
    </submittedName>
</protein>
<evidence type="ECO:0000256" key="2">
    <source>
        <dbReference type="ARBA" id="ARBA00022801"/>
    </source>
</evidence>
<dbReference type="PANTHER" id="PTHR31793">
    <property type="entry name" value="4-HYDROXYBENZOYL-COA THIOESTERASE FAMILY MEMBER"/>
    <property type="match status" value="1"/>
</dbReference>
<evidence type="ECO:0000313" key="4">
    <source>
        <dbReference type="Proteomes" id="UP000445696"/>
    </source>
</evidence>
<evidence type="ECO:0000313" key="3">
    <source>
        <dbReference type="EMBL" id="MZR22960.1"/>
    </source>
</evidence>
<dbReference type="InterPro" id="IPR029069">
    <property type="entry name" value="HotDog_dom_sf"/>
</dbReference>
<gene>
    <name evidence="3" type="ORF">GQF03_11505</name>
</gene>
<dbReference type="Proteomes" id="UP000445696">
    <property type="component" value="Unassembled WGS sequence"/>
</dbReference>
<comment type="caution">
    <text evidence="3">The sequence shown here is derived from an EMBL/GenBank/DDBJ whole genome shotgun (WGS) entry which is preliminary data.</text>
</comment>
<dbReference type="OrthoDB" id="9799036at2"/>
<dbReference type="RefSeq" id="WP_161339414.1">
    <property type="nucleotide sequence ID" value="NZ_JBHSDG010000004.1"/>
</dbReference>
<keyword evidence="2 3" id="KW-0378">Hydrolase</keyword>
<comment type="similarity">
    <text evidence="1">Belongs to the 4-hydroxybenzoyl-CoA thioesterase family.</text>
</comment>
<dbReference type="InterPro" id="IPR050563">
    <property type="entry name" value="4-hydroxybenzoyl-CoA_TE"/>
</dbReference>
<dbReference type="SUPFAM" id="SSF54637">
    <property type="entry name" value="Thioesterase/thiol ester dehydrase-isomerase"/>
    <property type="match status" value="1"/>
</dbReference>
<dbReference type="EMBL" id="WTVA01000004">
    <property type="protein sequence ID" value="MZR22960.1"/>
    <property type="molecule type" value="Genomic_DNA"/>
</dbReference>
<dbReference type="PIRSF" id="PIRSF003230">
    <property type="entry name" value="YbgC"/>
    <property type="match status" value="1"/>
</dbReference>